<dbReference type="OrthoDB" id="765463at2"/>
<dbReference type="Pfam" id="PF20136">
    <property type="entry name" value="DUF6526"/>
    <property type="match status" value="1"/>
</dbReference>
<evidence type="ECO:0000313" key="2">
    <source>
        <dbReference type="EMBL" id="RKR82986.1"/>
    </source>
</evidence>
<accession>A0A495J1Y2</accession>
<sequence length="143" mass="16508">MKSQNYDNHSRFVTGFHFILSTLLFAGLIVSIINLCRHWQQNGKAVTLMLVLVFVCLLFIFWFMRQFALKAQDRAIRAEESLRYFILTGKAIDSRITIGQIIALRFAPDEEIVLLTEKAAAEGLLPNDIKKEIKNWRADNHRA</sequence>
<feature type="transmembrane region" description="Helical" evidence="1">
    <location>
        <begin position="45"/>
        <end position="64"/>
    </location>
</feature>
<dbReference type="EMBL" id="RBKU01000001">
    <property type="protein sequence ID" value="RKR82986.1"/>
    <property type="molecule type" value="Genomic_DNA"/>
</dbReference>
<dbReference type="AlphaFoldDB" id="A0A495J1Y2"/>
<keyword evidence="1" id="KW-0812">Transmembrane</keyword>
<feature type="transmembrane region" description="Helical" evidence="1">
    <location>
        <begin position="12"/>
        <end position="33"/>
    </location>
</feature>
<protein>
    <submittedName>
        <fullName evidence="2">Uncharacterized protein</fullName>
    </submittedName>
</protein>
<dbReference type="Proteomes" id="UP000268007">
    <property type="component" value="Unassembled WGS sequence"/>
</dbReference>
<keyword evidence="3" id="KW-1185">Reference proteome</keyword>
<keyword evidence="1" id="KW-0472">Membrane</keyword>
<name>A0A495J1Y2_9SPHI</name>
<organism evidence="2 3">
    <name type="scientific">Mucilaginibacter gracilis</name>
    <dbReference type="NCBI Taxonomy" id="423350"/>
    <lineage>
        <taxon>Bacteria</taxon>
        <taxon>Pseudomonadati</taxon>
        <taxon>Bacteroidota</taxon>
        <taxon>Sphingobacteriia</taxon>
        <taxon>Sphingobacteriales</taxon>
        <taxon>Sphingobacteriaceae</taxon>
        <taxon>Mucilaginibacter</taxon>
    </lineage>
</organism>
<evidence type="ECO:0000313" key="3">
    <source>
        <dbReference type="Proteomes" id="UP000268007"/>
    </source>
</evidence>
<evidence type="ECO:0000256" key="1">
    <source>
        <dbReference type="SAM" id="Phobius"/>
    </source>
</evidence>
<keyword evidence="1" id="KW-1133">Transmembrane helix</keyword>
<dbReference type="RefSeq" id="WP_121201998.1">
    <property type="nucleotide sequence ID" value="NZ_RBKU01000001.1"/>
</dbReference>
<comment type="caution">
    <text evidence="2">The sequence shown here is derived from an EMBL/GenBank/DDBJ whole genome shotgun (WGS) entry which is preliminary data.</text>
</comment>
<dbReference type="InterPro" id="IPR045385">
    <property type="entry name" value="DUF6526"/>
</dbReference>
<proteinExistence type="predicted"/>
<reference evidence="2 3" key="1">
    <citation type="submission" date="2018-10" db="EMBL/GenBank/DDBJ databases">
        <title>Genomic Encyclopedia of Archaeal and Bacterial Type Strains, Phase II (KMG-II): from individual species to whole genera.</title>
        <authorList>
            <person name="Goeker M."/>
        </authorList>
    </citation>
    <scope>NUCLEOTIDE SEQUENCE [LARGE SCALE GENOMIC DNA]</scope>
    <source>
        <strain evidence="2 3">DSM 18602</strain>
    </source>
</reference>
<gene>
    <name evidence="2" type="ORF">BDD43_3186</name>
</gene>